<evidence type="ECO:0000313" key="3">
    <source>
        <dbReference type="EMBL" id="PAX52717.1"/>
    </source>
</evidence>
<protein>
    <submittedName>
        <fullName evidence="3">CPBP family intramembrane metalloprotease domain-containing protein</fullName>
    </submittedName>
</protein>
<feature type="transmembrane region" description="Helical" evidence="1">
    <location>
        <begin position="756"/>
        <end position="773"/>
    </location>
</feature>
<gene>
    <name evidence="3" type="ORF">CK510_17840</name>
</gene>
<feature type="transmembrane region" description="Helical" evidence="1">
    <location>
        <begin position="723"/>
        <end position="744"/>
    </location>
</feature>
<dbReference type="GO" id="GO:0006508">
    <property type="term" value="P:proteolysis"/>
    <property type="evidence" value="ECO:0007669"/>
    <property type="project" value="UniProtKB-KW"/>
</dbReference>
<reference evidence="3 4" key="1">
    <citation type="submission" date="2017-08" db="EMBL/GenBank/DDBJ databases">
        <title>Draft genome sequence of filamentous cyanobacterium Calothrix elsteri CCALA 953.</title>
        <authorList>
            <person name="Gagunashvili A.N."/>
            <person name="Elster J."/>
            <person name="Andresson O.S."/>
        </authorList>
    </citation>
    <scope>NUCLEOTIDE SEQUENCE [LARGE SCALE GENOMIC DNA]</scope>
    <source>
        <strain evidence="3 4">CCALA 953</strain>
    </source>
</reference>
<comment type="caution">
    <text evidence="3">The sequence shown here is derived from an EMBL/GenBank/DDBJ whole genome shotgun (WGS) entry which is preliminary data.</text>
</comment>
<feature type="transmembrane region" description="Helical" evidence="1">
    <location>
        <begin position="684"/>
        <end position="703"/>
    </location>
</feature>
<dbReference type="GO" id="GO:0004175">
    <property type="term" value="F:endopeptidase activity"/>
    <property type="evidence" value="ECO:0007669"/>
    <property type="project" value="UniProtKB-ARBA"/>
</dbReference>
<keyword evidence="3" id="KW-0645">Protease</keyword>
<evidence type="ECO:0000313" key="4">
    <source>
        <dbReference type="Proteomes" id="UP000218238"/>
    </source>
</evidence>
<evidence type="ECO:0000256" key="1">
    <source>
        <dbReference type="SAM" id="Phobius"/>
    </source>
</evidence>
<dbReference type="GO" id="GO:0080120">
    <property type="term" value="P:CAAX-box protein maturation"/>
    <property type="evidence" value="ECO:0007669"/>
    <property type="project" value="UniProtKB-ARBA"/>
</dbReference>
<dbReference type="EMBL" id="NTFS01000208">
    <property type="protein sequence ID" value="PAX52717.1"/>
    <property type="molecule type" value="Genomic_DNA"/>
</dbReference>
<evidence type="ECO:0000259" key="2">
    <source>
        <dbReference type="Pfam" id="PF02517"/>
    </source>
</evidence>
<dbReference type="RefSeq" id="WP_095722984.1">
    <property type="nucleotide sequence ID" value="NZ_NTFS01000208.1"/>
</dbReference>
<feature type="transmembrane region" description="Helical" evidence="1">
    <location>
        <begin position="812"/>
        <end position="833"/>
    </location>
</feature>
<proteinExistence type="predicted"/>
<name>A0A2A2TFZ9_9CYAN</name>
<dbReference type="Proteomes" id="UP000218238">
    <property type="component" value="Unassembled WGS sequence"/>
</dbReference>
<accession>A0A2A2TFZ9</accession>
<dbReference type="AlphaFoldDB" id="A0A2A2TFZ9"/>
<organism evidence="3 4">
    <name type="scientific">Brunnivagina elsteri CCALA 953</name>
    <dbReference type="NCBI Taxonomy" id="987040"/>
    <lineage>
        <taxon>Bacteria</taxon>
        <taxon>Bacillati</taxon>
        <taxon>Cyanobacteriota</taxon>
        <taxon>Cyanophyceae</taxon>
        <taxon>Nostocales</taxon>
        <taxon>Calotrichaceae</taxon>
        <taxon>Brunnivagina</taxon>
    </lineage>
</organism>
<feature type="transmembrane region" description="Helical" evidence="1">
    <location>
        <begin position="785"/>
        <end position="806"/>
    </location>
</feature>
<dbReference type="Pfam" id="PF02517">
    <property type="entry name" value="Rce1-like"/>
    <property type="match status" value="1"/>
</dbReference>
<sequence>MIWHDLSRKLKLKLVIFLLLVFTAVFVVFQLSPKQPQLVKIESNYAIHIRQNFNQPTFYPVTKIPPENLYKPVAKWIGRLILPTNQQLQDGLDWVWMEVQSAPATAEDLVGKIVRLEWQKNQDLLTYIQAVTRDVNFTPEVIRSQKEGIIHPFRLNGIRQVGVLRSLAGANPNDDVIVALDANTIITKSEEKSILKVDHEPVIITGRFYSLVKIIKPTEPNLKSNPKTILPPKQKHYHDYFLVKHYNLNSHNFDGIEETIRIPQQVTDTRNFAPSTTLEIEKSPAGKEGWYIYGANDVNNVFVVQAIAPYSLFQIKPNQTITGEELGLNYIKKINWQNTEAKKGNLNTVFINPVKSKKFPSSENQYTSTWQKGDKAILLHLFGGIGGKKAEPLGVVETITGHFAFGTAEVIEDEFTNKLRFDIKYHQIYAHNLDGIIAGTHTWADFIGNLQHGWLSTRPVSDILIKYEPVTQDYDFDGVKISPLNQFQQKLGIAIARYRIGDGTGGAVVSPATSCVQDSSQALYATILAIKTQVAKNPQIQTWLKANPNHPQTSRFQQLIELGKSLEKQLVPLGIVRADWQSQADILAGTESFKDSSIWAGLTTWQTIMPRQVHDNIATIFLKHGATMQILRTNQVGGWQPDITPLAPTLFFGQIKIPFTDISPLSILLNRVLASLAIITFPDWLVIISTLVIYSLIAIPLGFKFGFLHLQIWSENWINKCLLILRCLFLPAIIEELFFRVLLLPHPNEITNWFKWSLWAFFTILLFVIYHPLNAKYFYKAGFPTFFNWVFLSLAALLGIACTIAYVLTGSFLVVVSIHWVVVVFWLIFLGGIGKLSEL</sequence>
<feature type="transmembrane region" description="Helical" evidence="1">
    <location>
        <begin position="12"/>
        <end position="31"/>
    </location>
</feature>
<keyword evidence="3" id="KW-0378">Hydrolase</keyword>
<keyword evidence="3" id="KW-0482">Metalloprotease</keyword>
<dbReference type="GO" id="GO:0008237">
    <property type="term" value="F:metallopeptidase activity"/>
    <property type="evidence" value="ECO:0007669"/>
    <property type="project" value="UniProtKB-KW"/>
</dbReference>
<dbReference type="OrthoDB" id="5141003at2"/>
<dbReference type="InterPro" id="IPR003675">
    <property type="entry name" value="Rce1/LyrA-like_dom"/>
</dbReference>
<keyword evidence="4" id="KW-1185">Reference proteome</keyword>
<keyword evidence="1" id="KW-0472">Membrane</keyword>
<feature type="domain" description="CAAX prenyl protease 2/Lysostaphin resistance protein A-like" evidence="2">
    <location>
        <begin position="719"/>
        <end position="822"/>
    </location>
</feature>
<keyword evidence="1" id="KW-1133">Transmembrane helix</keyword>
<keyword evidence="1" id="KW-0812">Transmembrane</keyword>